<dbReference type="EMBL" id="KZ308196">
    <property type="protein sequence ID" value="KAG8224416.1"/>
    <property type="molecule type" value="Genomic_DNA"/>
</dbReference>
<feature type="compositionally biased region" description="Low complexity" evidence="1">
    <location>
        <begin position="147"/>
        <end position="157"/>
    </location>
</feature>
<organism evidence="2 3">
    <name type="scientific">Ladona fulva</name>
    <name type="common">Scarce chaser dragonfly</name>
    <name type="synonym">Libellula fulva</name>
    <dbReference type="NCBI Taxonomy" id="123851"/>
    <lineage>
        <taxon>Eukaryota</taxon>
        <taxon>Metazoa</taxon>
        <taxon>Ecdysozoa</taxon>
        <taxon>Arthropoda</taxon>
        <taxon>Hexapoda</taxon>
        <taxon>Insecta</taxon>
        <taxon>Pterygota</taxon>
        <taxon>Palaeoptera</taxon>
        <taxon>Odonata</taxon>
        <taxon>Epiprocta</taxon>
        <taxon>Anisoptera</taxon>
        <taxon>Libelluloidea</taxon>
        <taxon>Libellulidae</taxon>
        <taxon>Ladona</taxon>
    </lineage>
</organism>
<dbReference type="InterPro" id="IPR036397">
    <property type="entry name" value="RNaseH_sf"/>
</dbReference>
<evidence type="ECO:0000313" key="3">
    <source>
        <dbReference type="Proteomes" id="UP000792457"/>
    </source>
</evidence>
<dbReference type="AlphaFoldDB" id="A0A8K0JXD2"/>
<gene>
    <name evidence="2" type="ORF">J437_LFUL001366</name>
</gene>
<sequence>MKSVRSLKIIMEYPHRDSEIRPMAPINDTMRIRLRPFGEEILEHVFYSPDLSTCDFHMLAPLRKFPAGQRVKCSEGEKTAVSQWFCKQRAEFLSCGIYKLLGAATRRTKELSASPPPFSSLLALPPPSRRLSPSEISSPPPLPLPPLFRSSPLLRTPPTSPSPLPSLPSPPLSSPPSFPPPSRCFFPPSWRLRWSSGAPSSWPFEAPPWSSFPPPLSSLPPRWSPERFLQAPSRSSISEPRLLLELPASPLLWSALPWQR</sequence>
<feature type="compositionally biased region" description="Pro residues" evidence="1">
    <location>
        <begin position="158"/>
        <end position="175"/>
    </location>
</feature>
<comment type="caution">
    <text evidence="2">The sequence shown here is derived from an EMBL/GenBank/DDBJ whole genome shotgun (WGS) entry which is preliminary data.</text>
</comment>
<name>A0A8K0JXD2_LADFU</name>
<feature type="region of interest" description="Disordered" evidence="1">
    <location>
        <begin position="129"/>
        <end position="175"/>
    </location>
</feature>
<reference evidence="2" key="2">
    <citation type="submission" date="2017-10" db="EMBL/GenBank/DDBJ databases">
        <title>Ladona fulva Genome sequencing and assembly.</title>
        <authorList>
            <person name="Murali S."/>
            <person name="Richards S."/>
            <person name="Bandaranaike D."/>
            <person name="Bellair M."/>
            <person name="Blankenburg K."/>
            <person name="Chao H."/>
            <person name="Dinh H."/>
            <person name="Doddapaneni H."/>
            <person name="Dugan-Rocha S."/>
            <person name="Elkadiri S."/>
            <person name="Gnanaolivu R."/>
            <person name="Hernandez B."/>
            <person name="Skinner E."/>
            <person name="Javaid M."/>
            <person name="Lee S."/>
            <person name="Li M."/>
            <person name="Ming W."/>
            <person name="Munidasa M."/>
            <person name="Muniz J."/>
            <person name="Nguyen L."/>
            <person name="Hughes D."/>
            <person name="Osuji N."/>
            <person name="Pu L.-L."/>
            <person name="Puazo M."/>
            <person name="Qu C."/>
            <person name="Quiroz J."/>
            <person name="Raj R."/>
            <person name="Weissenberger G."/>
            <person name="Xin Y."/>
            <person name="Zou X."/>
            <person name="Han Y."/>
            <person name="Worley K."/>
            <person name="Muzny D."/>
            <person name="Gibbs R."/>
        </authorList>
    </citation>
    <scope>NUCLEOTIDE SEQUENCE</scope>
    <source>
        <strain evidence="2">Sampled in the wild</strain>
    </source>
</reference>
<accession>A0A8K0JXD2</accession>
<proteinExistence type="predicted"/>
<dbReference type="Gene3D" id="3.30.420.10">
    <property type="entry name" value="Ribonuclease H-like superfamily/Ribonuclease H"/>
    <property type="match status" value="1"/>
</dbReference>
<dbReference type="Proteomes" id="UP000792457">
    <property type="component" value="Unassembled WGS sequence"/>
</dbReference>
<protein>
    <submittedName>
        <fullName evidence="2">Uncharacterized protein</fullName>
    </submittedName>
</protein>
<evidence type="ECO:0000313" key="2">
    <source>
        <dbReference type="EMBL" id="KAG8224416.1"/>
    </source>
</evidence>
<reference evidence="2" key="1">
    <citation type="submission" date="2013-04" db="EMBL/GenBank/DDBJ databases">
        <authorList>
            <person name="Qu J."/>
            <person name="Murali S.C."/>
            <person name="Bandaranaike D."/>
            <person name="Bellair M."/>
            <person name="Blankenburg K."/>
            <person name="Chao H."/>
            <person name="Dinh H."/>
            <person name="Doddapaneni H."/>
            <person name="Downs B."/>
            <person name="Dugan-Rocha S."/>
            <person name="Elkadiri S."/>
            <person name="Gnanaolivu R.D."/>
            <person name="Hernandez B."/>
            <person name="Javaid M."/>
            <person name="Jayaseelan J.C."/>
            <person name="Lee S."/>
            <person name="Li M."/>
            <person name="Ming W."/>
            <person name="Munidasa M."/>
            <person name="Muniz J."/>
            <person name="Nguyen L."/>
            <person name="Ongeri F."/>
            <person name="Osuji N."/>
            <person name="Pu L.-L."/>
            <person name="Puazo M."/>
            <person name="Qu C."/>
            <person name="Quiroz J."/>
            <person name="Raj R."/>
            <person name="Weissenberger G."/>
            <person name="Xin Y."/>
            <person name="Zou X."/>
            <person name="Han Y."/>
            <person name="Richards S."/>
            <person name="Worley K."/>
            <person name="Muzny D."/>
            <person name="Gibbs R."/>
        </authorList>
    </citation>
    <scope>NUCLEOTIDE SEQUENCE</scope>
    <source>
        <strain evidence="2">Sampled in the wild</strain>
    </source>
</reference>
<keyword evidence="3" id="KW-1185">Reference proteome</keyword>
<evidence type="ECO:0000256" key="1">
    <source>
        <dbReference type="SAM" id="MobiDB-lite"/>
    </source>
</evidence>
<dbReference type="GO" id="GO:0003676">
    <property type="term" value="F:nucleic acid binding"/>
    <property type="evidence" value="ECO:0007669"/>
    <property type="project" value="InterPro"/>
</dbReference>